<evidence type="ECO:0000256" key="1">
    <source>
        <dbReference type="ARBA" id="ARBA00004123"/>
    </source>
</evidence>
<comment type="caution">
    <text evidence="8">The sequence shown here is derived from an EMBL/GenBank/DDBJ whole genome shotgun (WGS) entry which is preliminary data.</text>
</comment>
<dbReference type="PROSITE" id="PS50217">
    <property type="entry name" value="BZIP"/>
    <property type="match status" value="1"/>
</dbReference>
<comment type="subcellular location">
    <subcellularLocation>
        <location evidence="1">Nucleus</location>
    </subcellularLocation>
</comment>
<protein>
    <submittedName>
        <fullName evidence="8">ATF/CREB activator</fullName>
    </submittedName>
</protein>
<dbReference type="SMART" id="SM00338">
    <property type="entry name" value="BRLZ"/>
    <property type="match status" value="1"/>
</dbReference>
<dbReference type="InterPro" id="IPR051027">
    <property type="entry name" value="bZIP_transcription_factors"/>
</dbReference>
<evidence type="ECO:0000256" key="2">
    <source>
        <dbReference type="ARBA" id="ARBA00023015"/>
    </source>
</evidence>
<keyword evidence="4" id="KW-0539">Nucleus</keyword>
<dbReference type="SUPFAM" id="SSF57959">
    <property type="entry name" value="Leucine zipper domain"/>
    <property type="match status" value="1"/>
</dbReference>
<feature type="compositionally biased region" description="Low complexity" evidence="6">
    <location>
        <begin position="146"/>
        <end position="177"/>
    </location>
</feature>
<evidence type="ECO:0000259" key="7">
    <source>
        <dbReference type="PROSITE" id="PS50217"/>
    </source>
</evidence>
<dbReference type="Proteomes" id="UP000195602">
    <property type="component" value="Unassembled WGS sequence"/>
</dbReference>
<evidence type="ECO:0000256" key="4">
    <source>
        <dbReference type="ARBA" id="ARBA00023242"/>
    </source>
</evidence>
<dbReference type="AlphaFoldDB" id="A0AA91Q5S1"/>
<dbReference type="KEGG" id="clus:A9F13_01g07348"/>
<feature type="domain" description="BZIP" evidence="7">
    <location>
        <begin position="274"/>
        <end position="335"/>
    </location>
</feature>
<dbReference type="Gene3D" id="1.20.5.170">
    <property type="match status" value="1"/>
</dbReference>
<evidence type="ECO:0000313" key="8">
    <source>
        <dbReference type="EMBL" id="OVF11248.1"/>
    </source>
</evidence>
<dbReference type="CDD" id="cd14687">
    <property type="entry name" value="bZIP_ATF2"/>
    <property type="match status" value="1"/>
</dbReference>
<feature type="coiled-coil region" evidence="5">
    <location>
        <begin position="304"/>
        <end position="338"/>
    </location>
</feature>
<evidence type="ECO:0000256" key="3">
    <source>
        <dbReference type="ARBA" id="ARBA00023163"/>
    </source>
</evidence>
<dbReference type="GO" id="GO:0003700">
    <property type="term" value="F:DNA-binding transcription factor activity"/>
    <property type="evidence" value="ECO:0007669"/>
    <property type="project" value="InterPro"/>
</dbReference>
<dbReference type="InterPro" id="IPR046347">
    <property type="entry name" value="bZIP_sf"/>
</dbReference>
<dbReference type="GO" id="GO:0005634">
    <property type="term" value="C:nucleus"/>
    <property type="evidence" value="ECO:0007669"/>
    <property type="project" value="UniProtKB-SubCell"/>
</dbReference>
<accession>A0AA91Q5S1</accession>
<dbReference type="PANTHER" id="PTHR19304">
    <property type="entry name" value="CYCLIC-AMP RESPONSE ELEMENT BINDING PROTEIN"/>
    <property type="match status" value="1"/>
</dbReference>
<evidence type="ECO:0000313" key="9">
    <source>
        <dbReference type="Proteomes" id="UP000195602"/>
    </source>
</evidence>
<dbReference type="EMBL" id="LYUB02000001">
    <property type="protein sequence ID" value="OVF11248.1"/>
    <property type="molecule type" value="Genomic_DNA"/>
</dbReference>
<feature type="region of interest" description="Disordered" evidence="6">
    <location>
        <begin position="132"/>
        <end position="186"/>
    </location>
</feature>
<dbReference type="InterPro" id="IPR004827">
    <property type="entry name" value="bZIP"/>
</dbReference>
<feature type="region of interest" description="Disordered" evidence="6">
    <location>
        <begin position="1"/>
        <end position="59"/>
    </location>
</feature>
<organism evidence="8 9">
    <name type="scientific">Clavispora lusitaniae</name>
    <name type="common">Candida lusitaniae</name>
    <dbReference type="NCBI Taxonomy" id="36911"/>
    <lineage>
        <taxon>Eukaryota</taxon>
        <taxon>Fungi</taxon>
        <taxon>Dikarya</taxon>
        <taxon>Ascomycota</taxon>
        <taxon>Saccharomycotina</taxon>
        <taxon>Pichiomycetes</taxon>
        <taxon>Metschnikowiaceae</taxon>
        <taxon>Clavispora</taxon>
    </lineage>
</organism>
<evidence type="ECO:0000256" key="5">
    <source>
        <dbReference type="SAM" id="Coils"/>
    </source>
</evidence>
<keyword evidence="5" id="KW-0175">Coiled coil</keyword>
<evidence type="ECO:0000256" key="6">
    <source>
        <dbReference type="SAM" id="MobiDB-lite"/>
    </source>
</evidence>
<dbReference type="PROSITE" id="PS00036">
    <property type="entry name" value="BZIP_BASIC"/>
    <property type="match status" value="1"/>
</dbReference>
<keyword evidence="2" id="KW-0805">Transcription regulation</keyword>
<dbReference type="Pfam" id="PF00170">
    <property type="entry name" value="bZIP_1"/>
    <property type="match status" value="1"/>
</dbReference>
<reference evidence="8 9" key="1">
    <citation type="submission" date="2017-04" db="EMBL/GenBank/DDBJ databases">
        <title>Draft genome of the yeast Clavispora lusitaniae type strain CBS 6936.</title>
        <authorList>
            <person name="Durrens P."/>
            <person name="Klopp C."/>
            <person name="Biteau N."/>
            <person name="Fitton-Ouhabi V."/>
            <person name="Dementhon K."/>
            <person name="Accoceberry I."/>
            <person name="Sherman D.J."/>
            <person name="Noel T."/>
        </authorList>
    </citation>
    <scope>NUCLEOTIDE SEQUENCE [LARGE SCALE GENOMIC DNA]</scope>
    <source>
        <strain evidence="8 9">CBS 6936</strain>
    </source>
</reference>
<sequence length="364" mass="41103">MMQPKPEAQPFSLSAFDHHPTIKKESQQDFLALDVPQLPTRPLPDNQKHQHQLAPQRPQPYKGLAFHNPFDMNSYPITNPPILDSTMFLPYSGDNSQRRRRISISNGQIGQIVNHEAFFMDEDSLDDMQDFVSYQQVPPPPPAADQPLSEPSQHQPQPQHQLQPQPQPRSQQLTPRSSGPPSERMMHLEMGDPVSVVAPPYVQQTRASAVREPVDREPVVREPVVPFAPGVSTLERDAADNVAGVPPPNHSLIYNNEVIFNPNNGPIPGTAAWKKERLLERNRVAASKCRQRKKQAQQQLYENVTKFEKKITEQQARLDKYERLLARYNAALERHFESSPADSLAPLAKFVGKSIDDISLGDLE</sequence>
<proteinExistence type="predicted"/>
<feature type="compositionally biased region" description="Basic and acidic residues" evidence="6">
    <location>
        <begin position="16"/>
        <end position="27"/>
    </location>
</feature>
<keyword evidence="3" id="KW-0804">Transcription</keyword>
<gene>
    <name evidence="8" type="ORF">A9F13_01g07348</name>
</gene>
<name>A0AA91Q5S1_CLALS</name>